<feature type="domain" description="GmrSD restriction endonucleases C-terminal" evidence="2">
    <location>
        <begin position="449"/>
        <end position="562"/>
    </location>
</feature>
<dbReference type="PANTHER" id="PTHR35149:SF2">
    <property type="entry name" value="DUF262 DOMAIN-CONTAINING PROTEIN"/>
    <property type="match status" value="1"/>
</dbReference>
<dbReference type="EMBL" id="SUYC01000001">
    <property type="protein sequence ID" value="MBE6269657.1"/>
    <property type="molecule type" value="Genomic_DNA"/>
</dbReference>
<dbReference type="InterPro" id="IPR011089">
    <property type="entry name" value="GmrSD_C"/>
</dbReference>
<reference evidence="3" key="1">
    <citation type="submission" date="2019-04" db="EMBL/GenBank/DDBJ databases">
        <title>Evolution of Biomass-Degrading Anaerobic Consortia Revealed by Metagenomics.</title>
        <authorList>
            <person name="Peng X."/>
        </authorList>
    </citation>
    <scope>NUCLEOTIDE SEQUENCE</scope>
    <source>
        <strain evidence="3">SIG140</strain>
    </source>
</reference>
<evidence type="ECO:0000259" key="2">
    <source>
        <dbReference type="Pfam" id="PF07510"/>
    </source>
</evidence>
<dbReference type="Pfam" id="PF07510">
    <property type="entry name" value="GmrSD_C"/>
    <property type="match status" value="1"/>
</dbReference>
<dbReference type="AlphaFoldDB" id="A0A9D5S934"/>
<dbReference type="InterPro" id="IPR004919">
    <property type="entry name" value="GmrSD_N"/>
</dbReference>
<dbReference type="Pfam" id="PF03235">
    <property type="entry name" value="GmrSD_N"/>
    <property type="match status" value="1"/>
</dbReference>
<proteinExistence type="predicted"/>
<evidence type="ECO:0000313" key="4">
    <source>
        <dbReference type="Proteomes" id="UP000806522"/>
    </source>
</evidence>
<dbReference type="Proteomes" id="UP000806522">
    <property type="component" value="Unassembled WGS sequence"/>
</dbReference>
<evidence type="ECO:0000313" key="3">
    <source>
        <dbReference type="EMBL" id="MBE6269657.1"/>
    </source>
</evidence>
<gene>
    <name evidence="3" type="ORF">E7101_01735</name>
</gene>
<name>A0A9D5S934_XYLRU</name>
<sequence length="608" mass="70626">MAAANINVNKQTVLQLLTSGQEVPFVIPEYQRPYSWSDDEICTLFDDIWGFSIDRTQPNGANSYFLGCVVSYTENGEKQIIDGQQRITSLVLLLRAVFAMLENEETKSDEVQNFIREITPAIWKKDEMTGKVNRKQMLLRSEVVTDSGNELLRNILETGKADPKATDNYSKNFNKFIELYTDKAQNSPHQIFQFILALLKYTILLPIDADDQETALTIFNTLNNRGLPLSDADIFKSHIYKSLDEAGKKDFINKWKKLENDSAKVSESIQSLFYYHMFYLRAKDNDVKTTTPGVRKYYQEKGKNRLSVKIIDELADSLHLWEVVNGRESINTEVWSQNMDIRKILDCLSSYSNEFWKYPVSIFYMQYKDREDFEEIFLKFLRKLYVMLLIRFLEAPTISAVKGDILKLNAQIINTSHPVFAAGFEEKKTEDEYELQAEKVRTDNLLIKPNRKVERMILKLLAYKEEKQEDMLPSYWEIEHIFPQTWDSKYYTFDEDEANEKLEHIGNKLPLEKKLNISASNNYFDKKKGKYKESTIAICKKLGNSSLGEWDLANIVTNDEKICTHLKNLFKKWVGEYDQVEVTPDASPVPTAEEQAMIDMLRSKGLIK</sequence>
<comment type="caution">
    <text evidence="3">The sequence shown here is derived from an EMBL/GenBank/DDBJ whole genome shotgun (WGS) entry which is preliminary data.</text>
</comment>
<evidence type="ECO:0000259" key="1">
    <source>
        <dbReference type="Pfam" id="PF03235"/>
    </source>
</evidence>
<feature type="domain" description="GmrSD restriction endonucleases N-terminal" evidence="1">
    <location>
        <begin position="15"/>
        <end position="239"/>
    </location>
</feature>
<accession>A0A9D5S934</accession>
<dbReference type="PANTHER" id="PTHR35149">
    <property type="entry name" value="SLL5132 PROTEIN"/>
    <property type="match status" value="1"/>
</dbReference>
<organism evidence="3 4">
    <name type="scientific">Xylanibacter ruminicola</name>
    <name type="common">Prevotella ruminicola</name>
    <dbReference type="NCBI Taxonomy" id="839"/>
    <lineage>
        <taxon>Bacteria</taxon>
        <taxon>Pseudomonadati</taxon>
        <taxon>Bacteroidota</taxon>
        <taxon>Bacteroidia</taxon>
        <taxon>Bacteroidales</taxon>
        <taxon>Prevotellaceae</taxon>
        <taxon>Xylanibacter</taxon>
    </lineage>
</organism>
<protein>
    <submittedName>
        <fullName evidence="3">DUF262 domain-containing protein</fullName>
    </submittedName>
</protein>